<dbReference type="PANTHER" id="PTHR34298">
    <property type="entry name" value="SEGREGATION AND CONDENSATION PROTEIN B"/>
    <property type="match status" value="1"/>
</dbReference>
<evidence type="ECO:0000313" key="6">
    <source>
        <dbReference type="Proteomes" id="UP000515913"/>
    </source>
</evidence>
<dbReference type="PIRSF" id="PIRSF019345">
    <property type="entry name" value="ScpB"/>
    <property type="match status" value="1"/>
</dbReference>
<dbReference type="GO" id="GO:0051301">
    <property type="term" value="P:cell division"/>
    <property type="evidence" value="ECO:0007669"/>
    <property type="project" value="UniProtKB-KW"/>
</dbReference>
<dbReference type="GO" id="GO:0051304">
    <property type="term" value="P:chromosome separation"/>
    <property type="evidence" value="ECO:0007669"/>
    <property type="project" value="InterPro"/>
</dbReference>
<reference evidence="5 6" key="1">
    <citation type="submission" date="2020-08" db="EMBL/GenBank/DDBJ databases">
        <authorList>
            <person name="Liu C."/>
            <person name="Sun Q."/>
        </authorList>
    </citation>
    <scope>NUCLEOTIDE SEQUENCE [LARGE SCALE GENOMIC DNA]</scope>
    <source>
        <strain evidence="5 6">NSJ-57</strain>
    </source>
</reference>
<organism evidence="5 6">
    <name type="scientific">Fusobacterium hominis</name>
    <dbReference type="NCBI Taxonomy" id="2764326"/>
    <lineage>
        <taxon>Bacteria</taxon>
        <taxon>Fusobacteriati</taxon>
        <taxon>Fusobacteriota</taxon>
        <taxon>Fusobacteriia</taxon>
        <taxon>Fusobacteriales</taxon>
        <taxon>Fusobacteriaceae</taxon>
        <taxon>Fusobacterium</taxon>
    </lineage>
</organism>
<keyword evidence="6" id="KW-1185">Reference proteome</keyword>
<dbReference type="RefSeq" id="WP_101473895.1">
    <property type="nucleotide sequence ID" value="NZ_CP060637.1"/>
</dbReference>
<dbReference type="AlphaFoldDB" id="A0A7G9GZC3"/>
<protein>
    <submittedName>
        <fullName evidence="5">SMC-Scp complex subunit ScpB</fullName>
    </submittedName>
</protein>
<dbReference type="InterPro" id="IPR036390">
    <property type="entry name" value="WH_DNA-bd_sf"/>
</dbReference>
<evidence type="ECO:0000256" key="4">
    <source>
        <dbReference type="ARBA" id="ARBA00023306"/>
    </source>
</evidence>
<dbReference type="SUPFAM" id="SSF46785">
    <property type="entry name" value="Winged helix' DNA-binding domain"/>
    <property type="match status" value="2"/>
</dbReference>
<dbReference type="Gene3D" id="1.10.10.10">
    <property type="entry name" value="Winged helix-like DNA-binding domain superfamily/Winged helix DNA-binding domain"/>
    <property type="match status" value="2"/>
</dbReference>
<dbReference type="PANTHER" id="PTHR34298:SF2">
    <property type="entry name" value="SEGREGATION AND CONDENSATION PROTEIN B"/>
    <property type="match status" value="1"/>
</dbReference>
<dbReference type="EMBL" id="CP060637">
    <property type="protein sequence ID" value="QNM16155.1"/>
    <property type="molecule type" value="Genomic_DNA"/>
</dbReference>
<dbReference type="Pfam" id="PF04079">
    <property type="entry name" value="SMC_ScpB"/>
    <property type="match status" value="1"/>
</dbReference>
<dbReference type="KEGG" id="fho:H9Q81_04925"/>
<dbReference type="NCBIfam" id="TIGR00281">
    <property type="entry name" value="SMC-Scp complex subunit ScpB"/>
    <property type="match status" value="1"/>
</dbReference>
<evidence type="ECO:0000256" key="1">
    <source>
        <dbReference type="ARBA" id="ARBA00022490"/>
    </source>
</evidence>
<gene>
    <name evidence="5" type="primary">scpB</name>
    <name evidence="5" type="ORF">H9Q81_04925</name>
</gene>
<dbReference type="InterPro" id="IPR036388">
    <property type="entry name" value="WH-like_DNA-bd_sf"/>
</dbReference>
<keyword evidence="3" id="KW-0159">Chromosome partition</keyword>
<keyword evidence="4" id="KW-0131">Cell cycle</keyword>
<evidence type="ECO:0000256" key="3">
    <source>
        <dbReference type="ARBA" id="ARBA00022829"/>
    </source>
</evidence>
<keyword evidence="2" id="KW-0132">Cell division</keyword>
<evidence type="ECO:0000256" key="2">
    <source>
        <dbReference type="ARBA" id="ARBA00022618"/>
    </source>
</evidence>
<proteinExistence type="predicted"/>
<sequence length="177" mass="20199">MEIKHKIEAILLLGGDELQIKELSKFFGIPIEEILNILEELKEERRETGINIEIDGEFVNLVTNPIYGEVINDFFQQETKPKKLSGAALETLSIIAYRQPVTKSEIEAIRGVSVDRIVQNMEEKKFIRICGKKDTIGRPNLYEVTDKFLGYIGIKKIEELPNYQEVKGSSEDGKNEN</sequence>
<dbReference type="InterPro" id="IPR005234">
    <property type="entry name" value="ScpB_csome_segregation"/>
</dbReference>
<name>A0A7G9GZC3_9FUSO</name>
<evidence type="ECO:0000313" key="5">
    <source>
        <dbReference type="EMBL" id="QNM16155.1"/>
    </source>
</evidence>
<keyword evidence="1" id="KW-0963">Cytoplasm</keyword>
<accession>A0A7G9GZC3</accession>
<dbReference type="Proteomes" id="UP000515913">
    <property type="component" value="Chromosome"/>
</dbReference>